<dbReference type="PROSITE" id="PS51228">
    <property type="entry name" value="ACB_2"/>
    <property type="match status" value="1"/>
</dbReference>
<evidence type="ECO:0000256" key="1">
    <source>
        <dbReference type="ARBA" id="ARBA00023121"/>
    </source>
</evidence>
<dbReference type="PANTHER" id="PTHR23310:SF62">
    <property type="entry name" value="ACYL-COA BINDING PROTEIN 1, ISOFORM A"/>
    <property type="match status" value="1"/>
</dbReference>
<dbReference type="Gene3D" id="1.20.80.10">
    <property type="match status" value="1"/>
</dbReference>
<dbReference type="GO" id="GO:0006631">
    <property type="term" value="P:fatty acid metabolic process"/>
    <property type="evidence" value="ECO:0007669"/>
    <property type="project" value="TreeGrafter"/>
</dbReference>
<dbReference type="EMBL" id="MN740142">
    <property type="protein sequence ID" value="QHT89556.1"/>
    <property type="molecule type" value="Genomic_DNA"/>
</dbReference>
<accession>A0A6C0IB24</accession>
<dbReference type="PRINTS" id="PR00689">
    <property type="entry name" value="ACOABINDINGP"/>
</dbReference>
<evidence type="ECO:0000313" key="3">
    <source>
        <dbReference type="EMBL" id="QHT89556.1"/>
    </source>
</evidence>
<organism evidence="3">
    <name type="scientific">viral metagenome</name>
    <dbReference type="NCBI Taxonomy" id="1070528"/>
    <lineage>
        <taxon>unclassified sequences</taxon>
        <taxon>metagenomes</taxon>
        <taxon>organismal metagenomes</taxon>
    </lineage>
</organism>
<dbReference type="InterPro" id="IPR035984">
    <property type="entry name" value="Acyl-CoA-binding_sf"/>
</dbReference>
<dbReference type="Pfam" id="PF00887">
    <property type="entry name" value="ACBP"/>
    <property type="match status" value="1"/>
</dbReference>
<dbReference type="GO" id="GO:0000062">
    <property type="term" value="F:fatty-acyl-CoA binding"/>
    <property type="evidence" value="ECO:0007669"/>
    <property type="project" value="InterPro"/>
</dbReference>
<dbReference type="InterPro" id="IPR014352">
    <property type="entry name" value="FERM/acyl-CoA-bd_prot_sf"/>
</dbReference>
<sequence>MEIASEFESVLKALKNIDMDTLELPDTIKLDFYKFYKQATMGDCNISEPYSIFFREHAKWKAWNSIKGMTTEDAMMEYINYYNNYIK</sequence>
<protein>
    <recommendedName>
        <fullName evidence="2">ACB domain-containing protein</fullName>
    </recommendedName>
</protein>
<dbReference type="InterPro" id="IPR000582">
    <property type="entry name" value="Acyl-CoA-binding_protein"/>
</dbReference>
<evidence type="ECO:0000259" key="2">
    <source>
        <dbReference type="PROSITE" id="PS51228"/>
    </source>
</evidence>
<keyword evidence="1" id="KW-0446">Lipid-binding</keyword>
<dbReference type="SUPFAM" id="SSF47027">
    <property type="entry name" value="Acyl-CoA binding protein"/>
    <property type="match status" value="1"/>
</dbReference>
<name>A0A6C0IB24_9ZZZZ</name>
<reference evidence="3" key="1">
    <citation type="journal article" date="2020" name="Nature">
        <title>Giant virus diversity and host interactions through global metagenomics.</title>
        <authorList>
            <person name="Schulz F."/>
            <person name="Roux S."/>
            <person name="Paez-Espino D."/>
            <person name="Jungbluth S."/>
            <person name="Walsh D.A."/>
            <person name="Denef V.J."/>
            <person name="McMahon K.D."/>
            <person name="Konstantinidis K.T."/>
            <person name="Eloe-Fadrosh E.A."/>
            <person name="Kyrpides N.C."/>
            <person name="Woyke T."/>
        </authorList>
    </citation>
    <scope>NUCLEOTIDE SEQUENCE</scope>
    <source>
        <strain evidence="3">GVMAG-M-3300023184-60</strain>
    </source>
</reference>
<dbReference type="PANTHER" id="PTHR23310">
    <property type="entry name" value="ACYL-COA-BINDING PROTEIN, ACBP"/>
    <property type="match status" value="1"/>
</dbReference>
<dbReference type="AlphaFoldDB" id="A0A6C0IB24"/>
<feature type="domain" description="ACB" evidence="2">
    <location>
        <begin position="3"/>
        <end position="87"/>
    </location>
</feature>
<proteinExistence type="predicted"/>